<organism evidence="1 2">
    <name type="scientific">Ruegeria marina</name>
    <dbReference type="NCBI Taxonomy" id="639004"/>
    <lineage>
        <taxon>Bacteria</taxon>
        <taxon>Pseudomonadati</taxon>
        <taxon>Pseudomonadota</taxon>
        <taxon>Alphaproteobacteria</taxon>
        <taxon>Rhodobacterales</taxon>
        <taxon>Roseobacteraceae</taxon>
        <taxon>Ruegeria</taxon>
    </lineage>
</organism>
<keyword evidence="2" id="KW-1185">Reference proteome</keyword>
<dbReference type="InterPro" id="IPR011009">
    <property type="entry name" value="Kinase-like_dom_sf"/>
</dbReference>
<dbReference type="RefSeq" id="WP_093030587.1">
    <property type="nucleotide sequence ID" value="NZ_FMZV01000006.1"/>
</dbReference>
<dbReference type="Proteomes" id="UP000199628">
    <property type="component" value="Unassembled WGS sequence"/>
</dbReference>
<dbReference type="OrthoDB" id="5621369at2"/>
<evidence type="ECO:0000313" key="2">
    <source>
        <dbReference type="Proteomes" id="UP000199628"/>
    </source>
</evidence>
<evidence type="ECO:0008006" key="3">
    <source>
        <dbReference type="Google" id="ProtNLM"/>
    </source>
</evidence>
<name>A0A1G6T442_9RHOB</name>
<dbReference type="STRING" id="639004.SAMN04488239_1062"/>
<proteinExistence type="predicted"/>
<dbReference type="EMBL" id="FMZV01000006">
    <property type="protein sequence ID" value="SDD23930.1"/>
    <property type="molecule type" value="Genomic_DNA"/>
</dbReference>
<protein>
    <recommendedName>
        <fullName evidence="3">Phosphotransferase enzyme family protein</fullName>
    </recommendedName>
</protein>
<dbReference type="AlphaFoldDB" id="A0A1G6T442"/>
<dbReference type="SUPFAM" id="SSF56112">
    <property type="entry name" value="Protein kinase-like (PK-like)"/>
    <property type="match status" value="1"/>
</dbReference>
<gene>
    <name evidence="1" type="ORF">SAMN04488239_1062</name>
</gene>
<reference evidence="2" key="1">
    <citation type="submission" date="2016-10" db="EMBL/GenBank/DDBJ databases">
        <authorList>
            <person name="Varghese N."/>
            <person name="Submissions S."/>
        </authorList>
    </citation>
    <scope>NUCLEOTIDE SEQUENCE [LARGE SCALE GENOMIC DNA]</scope>
    <source>
        <strain evidence="2">CGMCC 1.9108</strain>
    </source>
</reference>
<evidence type="ECO:0000313" key="1">
    <source>
        <dbReference type="EMBL" id="SDD23930.1"/>
    </source>
</evidence>
<sequence>MTDSGKGDRLTRIVAAAETHFGRPVQKVTAPGGEGRSSFRLHFNDLDVIATLRPNFRRTHLEAFVLEQLRAHSDDLPECLGVVGEIMFQSDVGRRRLNQEIVRHKEKGRLDLAAEAVAAIFRIQSAARRTDLNRMLPHLGANDGWVTSLVEAVDVLQPYSMGISHRFDRQAAAERLASPGRQFVKWDCRSGNAALDRAGKLRWFDFEYSGLRHGAEDFAWLIGDEAWPVAPDQMADVMIDAFDPGCGHGIGDYFDYLSVYLTFHAVQRLKLITKEARKRGWLSKERVRKYDDAGVHPEFAMQISRVGAYYAAQSPVTEPLARNFEASEGYFRAILKDGRSLKSA</sequence>
<accession>A0A1G6T442</accession>